<reference evidence="2" key="1">
    <citation type="submission" date="2016-11" db="UniProtKB">
        <authorList>
            <consortium name="WormBaseParasite"/>
        </authorList>
    </citation>
    <scope>IDENTIFICATION</scope>
</reference>
<protein>
    <submittedName>
        <fullName evidence="2">RING-type domain-containing protein</fullName>
    </submittedName>
</protein>
<name>A0A1I7YXN9_9BILA</name>
<dbReference type="AlphaFoldDB" id="A0A1I7YXN9"/>
<evidence type="ECO:0000313" key="1">
    <source>
        <dbReference type="Proteomes" id="UP000095287"/>
    </source>
</evidence>
<organism evidence="1 2">
    <name type="scientific">Steinernema glaseri</name>
    <dbReference type="NCBI Taxonomy" id="37863"/>
    <lineage>
        <taxon>Eukaryota</taxon>
        <taxon>Metazoa</taxon>
        <taxon>Ecdysozoa</taxon>
        <taxon>Nematoda</taxon>
        <taxon>Chromadorea</taxon>
        <taxon>Rhabditida</taxon>
        <taxon>Tylenchina</taxon>
        <taxon>Panagrolaimomorpha</taxon>
        <taxon>Strongyloidoidea</taxon>
        <taxon>Steinernematidae</taxon>
        <taxon>Steinernema</taxon>
    </lineage>
</organism>
<keyword evidence="1" id="KW-1185">Reference proteome</keyword>
<dbReference type="SUPFAM" id="SSF51004">
    <property type="entry name" value="C-terminal (heme d1) domain of cytochrome cd1-nitrite reductase"/>
    <property type="match status" value="1"/>
</dbReference>
<proteinExistence type="predicted"/>
<dbReference type="InterPro" id="IPR011048">
    <property type="entry name" value="Haem_d1_sf"/>
</dbReference>
<accession>A0A1I7YXN9</accession>
<dbReference type="WBParaSite" id="L893_g20803.t2">
    <property type="protein sequence ID" value="L893_g20803.t2"/>
    <property type="gene ID" value="L893_g20803"/>
</dbReference>
<dbReference type="Proteomes" id="UP000095287">
    <property type="component" value="Unplaced"/>
</dbReference>
<sequence>MSEWSTRQRKNPEQNGISGASQVQFFHSILRDETILCGLLYLTCWCRVNPEGLTYSTMQGTELKVGLPQTQFAVKDGVIYYVEPKNYEKTLVYGNVDSSSYPRSVKFKTNYDFGTSFNPSGYDSLTIVNDKLVYVPEREADDSLLELEVERHRVSVSHKMISYPGEFISPTVLYCTRTRTVTSLEKQKRYKDSTSLEIGAHIIGFTYDNRFHFFRAVKDTPYIWSFDLDDEGNAYKQKIHDSDDAQYLMMYPGRTFSLRFGEVVIIVLYRTRQFFKYDIKRRTVVEITDLFEFKSHTPVSFRYVTQDKKNIYVCGDFNKNGLYCVTKLWRIPVPEREEIVLPRQGEPCSATASEERSGLSCDQCKEKVSKKNFFFCAKCSNDANEHKICGSCAMRQHKSHSNMVKEIEFADAWDKMIALHRSKAIVEENSLEEQKKQFEDSIIRDMKSETSRIFEHLKGLHREIKAEHNDIKDNRELTLTSLEQKHDTMKKKVDEYYRLKQHFYDWKSMLIEQISSLRVPSEDSEDFE</sequence>
<evidence type="ECO:0000313" key="2">
    <source>
        <dbReference type="WBParaSite" id="L893_g20803.t2"/>
    </source>
</evidence>